<accession>A0A1F5GTV4</accession>
<name>A0A1F5GTV4_9BACT</name>
<feature type="region of interest" description="Disordered" evidence="1">
    <location>
        <begin position="1"/>
        <end position="20"/>
    </location>
</feature>
<evidence type="ECO:0000313" key="3">
    <source>
        <dbReference type="Proteomes" id="UP000178336"/>
    </source>
</evidence>
<dbReference type="AlphaFoldDB" id="A0A1F5GTV4"/>
<protein>
    <submittedName>
        <fullName evidence="2">Uncharacterized protein</fullName>
    </submittedName>
</protein>
<dbReference type="Proteomes" id="UP000178336">
    <property type="component" value="Unassembled WGS sequence"/>
</dbReference>
<organism evidence="2 3">
    <name type="scientific">Candidatus Curtissbacteria bacterium RIFCSPLOWO2_01_FULL_37_9</name>
    <dbReference type="NCBI Taxonomy" id="1797724"/>
    <lineage>
        <taxon>Bacteria</taxon>
        <taxon>Candidatus Curtissiibacteriota</taxon>
    </lineage>
</organism>
<evidence type="ECO:0000256" key="1">
    <source>
        <dbReference type="SAM" id="MobiDB-lite"/>
    </source>
</evidence>
<gene>
    <name evidence="2" type="ORF">A3A48_04115</name>
</gene>
<reference evidence="2 3" key="1">
    <citation type="journal article" date="2016" name="Nat. Commun.">
        <title>Thousands of microbial genomes shed light on interconnected biogeochemical processes in an aquifer system.</title>
        <authorList>
            <person name="Anantharaman K."/>
            <person name="Brown C.T."/>
            <person name="Hug L.A."/>
            <person name="Sharon I."/>
            <person name="Castelle C.J."/>
            <person name="Probst A.J."/>
            <person name="Thomas B.C."/>
            <person name="Singh A."/>
            <person name="Wilkins M.J."/>
            <person name="Karaoz U."/>
            <person name="Brodie E.L."/>
            <person name="Williams K.H."/>
            <person name="Hubbard S.S."/>
            <person name="Banfield J.F."/>
        </authorList>
    </citation>
    <scope>NUCLEOTIDE SEQUENCE [LARGE SCALE GENOMIC DNA]</scope>
</reference>
<dbReference type="EMBL" id="MFBN01000021">
    <property type="protein sequence ID" value="OGD95259.1"/>
    <property type="molecule type" value="Genomic_DNA"/>
</dbReference>
<evidence type="ECO:0000313" key="2">
    <source>
        <dbReference type="EMBL" id="OGD95259.1"/>
    </source>
</evidence>
<comment type="caution">
    <text evidence="2">The sequence shown here is derived from an EMBL/GenBank/DDBJ whole genome shotgun (WGS) entry which is preliminary data.</text>
</comment>
<sequence length="181" mass="19881">MDGDNTEKPTNGVENAYDSLNVPRKNELSVGEITSRSNARMREAIATNKSWSPSEVKDQLKAEADFEELKLRAPVEIAKGQNIVLAAGGDAGNALATLFDSSTLNFIMRPYYALIETTDGENPRKIEASFKYLPVVKPKTPNHLIVSEALAKELGITDESEIRVTDVYQKALDLDLDNPLS</sequence>
<proteinExistence type="predicted"/>